<comment type="caution">
    <text evidence="2">The sequence shown here is derived from an EMBL/GenBank/DDBJ whole genome shotgun (WGS) entry which is preliminary data.</text>
</comment>
<dbReference type="CDD" id="cd06223">
    <property type="entry name" value="PRTases_typeI"/>
    <property type="match status" value="1"/>
</dbReference>
<dbReference type="GO" id="GO:0016757">
    <property type="term" value="F:glycosyltransferase activity"/>
    <property type="evidence" value="ECO:0007669"/>
    <property type="project" value="UniProtKB-KW"/>
</dbReference>
<protein>
    <submittedName>
        <fullName evidence="2">Phosphoribosyltransferase</fullName>
    </submittedName>
</protein>
<organism evidence="2 3">
    <name type="scientific">Candidatus Merdimorpha stercoravium</name>
    <dbReference type="NCBI Taxonomy" id="2840863"/>
    <lineage>
        <taxon>Bacteria</taxon>
        <taxon>Pseudomonadati</taxon>
        <taxon>Bacteroidota</taxon>
        <taxon>Flavobacteriia</taxon>
        <taxon>Flavobacteriales</taxon>
        <taxon>Candidatus Merdimorpha</taxon>
    </lineage>
</organism>
<dbReference type="InterPro" id="IPR029057">
    <property type="entry name" value="PRTase-like"/>
</dbReference>
<dbReference type="Gene3D" id="3.40.50.2020">
    <property type="match status" value="1"/>
</dbReference>
<evidence type="ECO:0000313" key="2">
    <source>
        <dbReference type="EMBL" id="HIT97389.1"/>
    </source>
</evidence>
<dbReference type="Pfam" id="PF00156">
    <property type="entry name" value="Pribosyltran"/>
    <property type="match status" value="1"/>
</dbReference>
<reference evidence="2" key="2">
    <citation type="journal article" date="2021" name="PeerJ">
        <title>Extensive microbial diversity within the chicken gut microbiome revealed by metagenomics and culture.</title>
        <authorList>
            <person name="Gilroy R."/>
            <person name="Ravi A."/>
            <person name="Getino M."/>
            <person name="Pursley I."/>
            <person name="Horton D.L."/>
            <person name="Alikhan N.F."/>
            <person name="Baker D."/>
            <person name="Gharbi K."/>
            <person name="Hall N."/>
            <person name="Watson M."/>
            <person name="Adriaenssens E.M."/>
            <person name="Foster-Nyarko E."/>
            <person name="Jarju S."/>
            <person name="Secka A."/>
            <person name="Antonio M."/>
            <person name="Oren A."/>
            <person name="Chaudhuri R.R."/>
            <person name="La Ragione R."/>
            <person name="Hildebrand F."/>
            <person name="Pallen M.J."/>
        </authorList>
    </citation>
    <scope>NUCLEOTIDE SEQUENCE</scope>
    <source>
        <strain evidence="2">1383</strain>
    </source>
</reference>
<name>A0A9D1H9C0_9FLAO</name>
<proteinExistence type="predicted"/>
<evidence type="ECO:0000259" key="1">
    <source>
        <dbReference type="Pfam" id="PF00156"/>
    </source>
</evidence>
<dbReference type="InterPro" id="IPR000836">
    <property type="entry name" value="PRTase_dom"/>
</dbReference>
<dbReference type="EMBL" id="DVLY01000022">
    <property type="protein sequence ID" value="HIT97389.1"/>
    <property type="molecule type" value="Genomic_DNA"/>
</dbReference>
<accession>A0A9D1H9C0</accession>
<feature type="domain" description="Phosphoribosyltransferase" evidence="1">
    <location>
        <begin position="18"/>
        <end position="103"/>
    </location>
</feature>
<reference evidence="2" key="1">
    <citation type="submission" date="2020-10" db="EMBL/GenBank/DDBJ databases">
        <authorList>
            <person name="Gilroy R."/>
        </authorList>
    </citation>
    <scope>NUCLEOTIDE SEQUENCE</scope>
    <source>
        <strain evidence="2">1383</strain>
    </source>
</reference>
<dbReference type="Proteomes" id="UP000824161">
    <property type="component" value="Unassembled WGS sequence"/>
</dbReference>
<gene>
    <name evidence="2" type="ORF">IAC44_00970</name>
</gene>
<keyword evidence="2" id="KW-0328">Glycosyltransferase</keyword>
<keyword evidence="2" id="KW-0808">Transferase</keyword>
<sequence length="132" mass="15180">METKPFEQVMERFRALRIDEPFDMIVAIADGGILPAGILCRKLGLPVYLLRLNLRDECQNKLYDQPKLLRPIDFDFAGKRVLLVEDRIKTGTTVRYAKELLSDAATVKTFTVNGTADYCLYDEACFRFPWVL</sequence>
<dbReference type="AlphaFoldDB" id="A0A9D1H9C0"/>
<dbReference type="SUPFAM" id="SSF53271">
    <property type="entry name" value="PRTase-like"/>
    <property type="match status" value="1"/>
</dbReference>
<evidence type="ECO:0000313" key="3">
    <source>
        <dbReference type="Proteomes" id="UP000824161"/>
    </source>
</evidence>